<reference evidence="1" key="1">
    <citation type="journal article" date="2014" name="Int. J. Syst. Evol. Microbiol.">
        <title>Complete genome sequence of Corynebacterium casei LMG S-19264T (=DSM 44701T), isolated from a smear-ripened cheese.</title>
        <authorList>
            <consortium name="US DOE Joint Genome Institute (JGI-PGF)"/>
            <person name="Walter F."/>
            <person name="Albersmeier A."/>
            <person name="Kalinowski J."/>
            <person name="Ruckert C."/>
        </authorList>
    </citation>
    <scope>NUCLEOTIDE SEQUENCE</scope>
    <source>
        <strain evidence="1">VKM B-2222</strain>
    </source>
</reference>
<gene>
    <name evidence="1" type="ORF">GCM10017635_37330</name>
</gene>
<dbReference type="Proteomes" id="UP001143349">
    <property type="component" value="Unassembled WGS sequence"/>
</dbReference>
<dbReference type="InterPro" id="IPR007729">
    <property type="entry name" value="DGOK"/>
</dbReference>
<dbReference type="GO" id="GO:0034194">
    <property type="term" value="P:D-galactonate catabolic process"/>
    <property type="evidence" value="ECO:0007669"/>
    <property type="project" value="InterPro"/>
</dbReference>
<evidence type="ECO:0000313" key="1">
    <source>
        <dbReference type="EMBL" id="GLK66256.1"/>
    </source>
</evidence>
<organism evidence="1 2">
    <name type="scientific">Paracoccus kondratievae</name>
    <dbReference type="NCBI Taxonomy" id="135740"/>
    <lineage>
        <taxon>Bacteria</taxon>
        <taxon>Pseudomonadati</taxon>
        <taxon>Pseudomonadota</taxon>
        <taxon>Alphaproteobacteria</taxon>
        <taxon>Rhodobacterales</taxon>
        <taxon>Paracoccaceae</taxon>
        <taxon>Paracoccus</taxon>
    </lineage>
</organism>
<dbReference type="InterPro" id="IPR042257">
    <property type="entry name" value="DGOK_C"/>
</dbReference>
<reference evidence="1" key="2">
    <citation type="submission" date="2023-01" db="EMBL/GenBank/DDBJ databases">
        <authorList>
            <person name="Sun Q."/>
            <person name="Evtushenko L."/>
        </authorList>
    </citation>
    <scope>NUCLEOTIDE SEQUENCE</scope>
    <source>
        <strain evidence="1">VKM B-2222</strain>
    </source>
</reference>
<dbReference type="Pfam" id="PF05035">
    <property type="entry name" value="DGOK"/>
    <property type="match status" value="1"/>
</dbReference>
<dbReference type="RefSeq" id="WP_271180372.1">
    <property type="nucleotide sequence ID" value="NZ_BSFH01000099.1"/>
</dbReference>
<dbReference type="AlphaFoldDB" id="A0AAD3RW19"/>
<sequence length="305" mass="31924">MTPDWIAVDWIAVDWGTTRLRTWAMRGTQAVEARASDRGKGALSPAGFEPALLDLVSDWLPASGRIRVIACGMVGARGGWTEAAYRAIPCPPLDPLQAIHAPAIDPRLDVRILPGLSQNDPPDVMRGEETQIAGFLAENPDFDGTLCLPGTHCKWVRLARGRVVGFRTFLTGELFSLLAGQSVLRLTIGTAKPDATAFARAGALALADPHAANAQLFTLRAAALLQGLTPEQAAGRLSGLLIGAELAAARDLWQGNSTVIIGTAGLAQLYEDLLLAAGAKACQKDGAALVLAGLVAASLALPENT</sequence>
<protein>
    <submittedName>
        <fullName evidence="1">2-keto-3-deoxy-galactonokinase</fullName>
    </submittedName>
</protein>
<keyword evidence="2" id="KW-1185">Reference proteome</keyword>
<accession>A0AAD3RW19</accession>
<dbReference type="GO" id="GO:0008671">
    <property type="term" value="F:2-dehydro-3-deoxygalactonokinase activity"/>
    <property type="evidence" value="ECO:0007669"/>
    <property type="project" value="InterPro"/>
</dbReference>
<proteinExistence type="predicted"/>
<name>A0AAD3RW19_9RHOB</name>
<dbReference type="EMBL" id="BSFH01000099">
    <property type="protein sequence ID" value="GLK66256.1"/>
    <property type="molecule type" value="Genomic_DNA"/>
</dbReference>
<evidence type="ECO:0000313" key="2">
    <source>
        <dbReference type="Proteomes" id="UP001143349"/>
    </source>
</evidence>
<dbReference type="Gene3D" id="3.30.420.310">
    <property type="entry name" value="2-keto-3-deoxy-galactonokinase, C-terminal domain"/>
    <property type="match status" value="1"/>
</dbReference>
<comment type="caution">
    <text evidence="1">The sequence shown here is derived from an EMBL/GenBank/DDBJ whole genome shotgun (WGS) entry which is preliminary data.</text>
</comment>
<dbReference type="Gene3D" id="3.30.420.300">
    <property type="entry name" value="2-keto-3-deoxy-galactonokinase, substrate binding domain"/>
    <property type="match status" value="1"/>
</dbReference>
<dbReference type="InterPro" id="IPR042258">
    <property type="entry name" value="DGOK_N"/>
</dbReference>